<dbReference type="InterPro" id="IPR029058">
    <property type="entry name" value="AB_hydrolase_fold"/>
</dbReference>
<dbReference type="InterPro" id="IPR022742">
    <property type="entry name" value="Hydrolase_4"/>
</dbReference>
<dbReference type="Pfam" id="PF12146">
    <property type="entry name" value="Hydrolase_4"/>
    <property type="match status" value="1"/>
</dbReference>
<dbReference type="PANTHER" id="PTHR12277:SF79">
    <property type="entry name" value="XAA-PRO DIPEPTIDYL-PEPTIDASE-RELATED"/>
    <property type="match status" value="1"/>
</dbReference>
<evidence type="ECO:0000259" key="2">
    <source>
        <dbReference type="Pfam" id="PF12146"/>
    </source>
</evidence>
<evidence type="ECO:0000313" key="3">
    <source>
        <dbReference type="EMBL" id="AGC71792.1"/>
    </source>
</evidence>
<keyword evidence="1" id="KW-0472">Membrane</keyword>
<proteinExistence type="predicted"/>
<dbReference type="AlphaFoldDB" id="L7VRZ0"/>
<dbReference type="SUPFAM" id="SSF53474">
    <property type="entry name" value="alpha/beta-Hydrolases"/>
    <property type="match status" value="1"/>
</dbReference>
<protein>
    <recommendedName>
        <fullName evidence="2">Serine aminopeptidase S33 domain-containing protein</fullName>
    </recommendedName>
</protein>
<dbReference type="EMBL" id="JX649882">
    <property type="protein sequence ID" value="AGC71792.1"/>
    <property type="molecule type" value="Genomic_DNA"/>
</dbReference>
<dbReference type="Gene3D" id="3.40.50.1820">
    <property type="entry name" value="alpha/beta hydrolase"/>
    <property type="match status" value="1"/>
</dbReference>
<dbReference type="PANTHER" id="PTHR12277">
    <property type="entry name" value="ALPHA/BETA HYDROLASE DOMAIN-CONTAINING PROTEIN"/>
    <property type="match status" value="1"/>
</dbReference>
<name>L7VRZ0_9BACT</name>
<organism evidence="3">
    <name type="scientific">uncultured bacterium A1Q1_fos_2116</name>
    <dbReference type="NCBI Taxonomy" id="1256564"/>
    <lineage>
        <taxon>Bacteria</taxon>
        <taxon>environmental samples</taxon>
    </lineage>
</organism>
<keyword evidence="1" id="KW-1133">Transmembrane helix</keyword>
<feature type="domain" description="Serine aminopeptidase S33" evidence="2">
    <location>
        <begin position="112"/>
        <end position="217"/>
    </location>
</feature>
<evidence type="ECO:0000256" key="1">
    <source>
        <dbReference type="SAM" id="Phobius"/>
    </source>
</evidence>
<keyword evidence="1" id="KW-0812">Transmembrane</keyword>
<sequence>MPATFRENLDCSPALKCTVGLPTGQRHENNHEASLMTFLKSPIIRAAAFVFTGVLIGATILVFSQRSFYYGTSSKSPGMAIYHLERAFDVQLTTSDGLSLGAWHVEPTDPNDWAVLYLPGNGGTRFNRDSVGQALADEGFAVLLLDYRGLAGNPGNPTEAGLNRDAKAGVQHLNDAGYPDDRIIYVGESIGAGVATQLAAARPPAAMLLRSPFTSLADAAEYQTRLPIGLFIWDTFDSLGKAPTIESPVLVLAGSEDTIVPASQSRKLSTKFPNLVDYVEVPDVGHNDEIWFGPFLAEKTSSLLPENDN</sequence>
<reference evidence="3" key="1">
    <citation type="submission" date="2012-09" db="EMBL/GenBank/DDBJ databases">
        <title>Metagenomic Characterization of a Microbial Community in Wastewater Detects High Levels of Antibiotic Resistance.</title>
        <authorList>
            <person name="Abrams M."/>
            <person name="Caldwell A."/>
            <person name="Vandaei E."/>
            <person name="Lee W."/>
            <person name="Perrott J."/>
            <person name="Khan S.Y."/>
            <person name="Ta J."/>
            <person name="Romero D."/>
            <person name="Nguyen V."/>
            <person name="Pourmand N."/>
            <person name="Ouverney C.C."/>
        </authorList>
    </citation>
    <scope>NUCLEOTIDE SEQUENCE</scope>
</reference>
<accession>L7VRZ0</accession>
<feature type="transmembrane region" description="Helical" evidence="1">
    <location>
        <begin position="43"/>
        <end position="63"/>
    </location>
</feature>